<comment type="caution">
    <text evidence="2">The sequence shown here is derived from an EMBL/GenBank/DDBJ whole genome shotgun (WGS) entry which is preliminary data.</text>
</comment>
<dbReference type="Proteomes" id="UP001519295">
    <property type="component" value="Unassembled WGS sequence"/>
</dbReference>
<accession>A0ABS4VM95</accession>
<evidence type="ECO:0000313" key="3">
    <source>
        <dbReference type="Proteomes" id="UP001519295"/>
    </source>
</evidence>
<name>A0ABS4VM95_9PSEU</name>
<proteinExistence type="predicted"/>
<dbReference type="EMBL" id="JAGINU010000001">
    <property type="protein sequence ID" value="MBP2365042.1"/>
    <property type="molecule type" value="Genomic_DNA"/>
</dbReference>
<feature type="region of interest" description="Disordered" evidence="1">
    <location>
        <begin position="1"/>
        <end position="37"/>
    </location>
</feature>
<evidence type="ECO:0000256" key="1">
    <source>
        <dbReference type="SAM" id="MobiDB-lite"/>
    </source>
</evidence>
<keyword evidence="3" id="KW-1185">Reference proteome</keyword>
<protein>
    <submittedName>
        <fullName evidence="2">Uncharacterized protein</fullName>
    </submittedName>
</protein>
<reference evidence="2 3" key="1">
    <citation type="submission" date="2021-03" db="EMBL/GenBank/DDBJ databases">
        <title>Sequencing the genomes of 1000 actinobacteria strains.</title>
        <authorList>
            <person name="Klenk H.-P."/>
        </authorList>
    </citation>
    <scope>NUCLEOTIDE SEQUENCE [LARGE SCALE GENOMIC DNA]</scope>
    <source>
        <strain evidence="2 3">DSM 45256</strain>
    </source>
</reference>
<organism evidence="2 3">
    <name type="scientific">Pseudonocardia parietis</name>
    <dbReference type="NCBI Taxonomy" id="570936"/>
    <lineage>
        <taxon>Bacteria</taxon>
        <taxon>Bacillati</taxon>
        <taxon>Actinomycetota</taxon>
        <taxon>Actinomycetes</taxon>
        <taxon>Pseudonocardiales</taxon>
        <taxon>Pseudonocardiaceae</taxon>
        <taxon>Pseudonocardia</taxon>
    </lineage>
</organism>
<gene>
    <name evidence="2" type="ORF">JOF36_000738</name>
</gene>
<evidence type="ECO:0000313" key="2">
    <source>
        <dbReference type="EMBL" id="MBP2365042.1"/>
    </source>
</evidence>
<sequence>MTPMNERGGPATDGPAPMIAPDTLQRHDHHEGTAPAHRLGRVATLGEARSHRSKRHALDHLDQTGACACWTAGPGRRCLAGRVS</sequence>